<sequence length="140" mass="16157">MRKYRGKRKDNGEWVYGWYHELDHGDHRGKAFIMPSHASALYSYEVDPETVGQYIGVHDDEGETEIFEGDNIRMMHEGEVITGNVQYCSGGFILASDDFEDGFAWISDLTENDGRYFWIPNSEVIGNRWSNPKLLGEVRE</sequence>
<gene>
    <name evidence="2" type="ORF">J41TS12_17620</name>
</gene>
<feature type="domain" description="YopX protein" evidence="1">
    <location>
        <begin position="3"/>
        <end position="135"/>
    </location>
</feature>
<dbReference type="RefSeq" id="WP_212939216.1">
    <property type="nucleotide sequence ID" value="NZ_BORR01000005.1"/>
</dbReference>
<proteinExistence type="predicted"/>
<accession>A0A919XR58</accession>
<dbReference type="AlphaFoldDB" id="A0A919XR58"/>
<evidence type="ECO:0000313" key="3">
    <source>
        <dbReference type="Proteomes" id="UP000681162"/>
    </source>
</evidence>
<keyword evidence="3" id="KW-1185">Reference proteome</keyword>
<dbReference type="Gene3D" id="2.30.30.290">
    <property type="entry name" value="YopX-like domains"/>
    <property type="match status" value="1"/>
</dbReference>
<comment type="caution">
    <text evidence="2">The sequence shown here is derived from an EMBL/GenBank/DDBJ whole genome shotgun (WGS) entry which is preliminary data.</text>
</comment>
<dbReference type="InterPro" id="IPR019096">
    <property type="entry name" value="YopX_protein"/>
</dbReference>
<dbReference type="InterPro" id="IPR023385">
    <property type="entry name" value="YopX-like_C"/>
</dbReference>
<protein>
    <submittedName>
        <fullName evidence="2">Phage protein</fullName>
    </submittedName>
</protein>
<dbReference type="Proteomes" id="UP000681162">
    <property type="component" value="Unassembled WGS sequence"/>
</dbReference>
<evidence type="ECO:0000313" key="2">
    <source>
        <dbReference type="EMBL" id="GIO36901.1"/>
    </source>
</evidence>
<evidence type="ECO:0000259" key="1">
    <source>
        <dbReference type="Pfam" id="PF09643"/>
    </source>
</evidence>
<name>A0A919XR58_9BACL</name>
<dbReference type="Pfam" id="PF09643">
    <property type="entry name" value="YopX"/>
    <property type="match status" value="1"/>
</dbReference>
<dbReference type="SUPFAM" id="SSF159006">
    <property type="entry name" value="YopX-like"/>
    <property type="match status" value="1"/>
</dbReference>
<reference evidence="2 3" key="1">
    <citation type="submission" date="2021-03" db="EMBL/GenBank/DDBJ databases">
        <title>Antimicrobial resistance genes in bacteria isolated from Japanese honey, and their potential for conferring macrolide and lincosamide resistance in the American foulbrood pathogen Paenibacillus larvae.</title>
        <authorList>
            <person name="Okamoto M."/>
            <person name="Kumagai M."/>
            <person name="Kanamori H."/>
            <person name="Takamatsu D."/>
        </authorList>
    </citation>
    <scope>NUCLEOTIDE SEQUENCE [LARGE SCALE GENOMIC DNA]</scope>
    <source>
        <strain evidence="2 3">J41TS12</strain>
    </source>
</reference>
<dbReference type="EMBL" id="BORR01000005">
    <property type="protein sequence ID" value="GIO36901.1"/>
    <property type="molecule type" value="Genomic_DNA"/>
</dbReference>
<organism evidence="2 3">
    <name type="scientific">Paenibacillus antibioticophila</name>
    <dbReference type="NCBI Taxonomy" id="1274374"/>
    <lineage>
        <taxon>Bacteria</taxon>
        <taxon>Bacillati</taxon>
        <taxon>Bacillota</taxon>
        <taxon>Bacilli</taxon>
        <taxon>Bacillales</taxon>
        <taxon>Paenibacillaceae</taxon>
        <taxon>Paenibacillus</taxon>
    </lineage>
</organism>